<name>A0A218M386_9CAUD</name>
<evidence type="ECO:0000313" key="1">
    <source>
        <dbReference type="EMBL" id="ASD50516.1"/>
    </source>
</evidence>
<sequence>MTIWFDEVPAREANQWLNAHADFLSAIRAVREGSVSIIGLSTDYK</sequence>
<dbReference type="RefSeq" id="YP_009609835.1">
    <property type="nucleotide sequence ID" value="NC_041997.1"/>
</dbReference>
<proteinExistence type="predicted"/>
<dbReference type="GeneID" id="40085920"/>
<dbReference type="Proteomes" id="UP000224101">
    <property type="component" value="Segment"/>
</dbReference>
<keyword evidence="2" id="KW-1185">Reference proteome</keyword>
<accession>A0A218M386</accession>
<evidence type="ECO:0000313" key="2">
    <source>
        <dbReference type="Proteomes" id="UP000224101"/>
    </source>
</evidence>
<dbReference type="KEGG" id="vg:40085920"/>
<protein>
    <submittedName>
        <fullName evidence="1">Uncharacterized protein</fullName>
    </submittedName>
</protein>
<reference evidence="1 2" key="1">
    <citation type="submission" date="2017-08" db="EMBL/GenBank/DDBJ databases">
        <title>Characterization and complete genome sequence of novel bacteriophage infecting the causal agent of bacterial fruit blotch, Acidovorax citrulli.</title>
        <authorList>
            <person name="Midani A.R."/>
            <person name="Park S.-H."/>
            <person name="Choi T.-J."/>
        </authorList>
    </citation>
    <scope>NUCLEOTIDE SEQUENCE [LARGE SCALE GENOMIC DNA]</scope>
</reference>
<dbReference type="EMBL" id="KY979132">
    <property type="protein sequence ID" value="ASD50516.1"/>
    <property type="molecule type" value="Genomic_DNA"/>
</dbReference>
<organism evidence="1 2">
    <name type="scientific">Acidovorax phage ACP17</name>
    <dbReference type="NCBI Taxonomy" id="2010329"/>
    <lineage>
        <taxon>Viruses</taxon>
        <taxon>Duplodnaviria</taxon>
        <taxon>Heunggongvirae</taxon>
        <taxon>Uroviricota</taxon>
        <taxon>Caudoviricetes</taxon>
        <taxon>Busanvirus</taxon>
        <taxon>Busanvirus ACP17</taxon>
    </lineage>
</organism>